<name>A0A7J5AZV5_9MICO</name>
<comment type="caution">
    <text evidence="1">The sequence shown here is derived from an EMBL/GenBank/DDBJ whole genome shotgun (WGS) entry which is preliminary data.</text>
</comment>
<accession>A0A7J5AZV5</accession>
<dbReference type="AlphaFoldDB" id="A0A7J5AZV5"/>
<evidence type="ECO:0000313" key="1">
    <source>
        <dbReference type="EMBL" id="KAB1637041.1"/>
    </source>
</evidence>
<dbReference type="OrthoDB" id="5123829at2"/>
<keyword evidence="2" id="KW-1185">Reference proteome</keyword>
<dbReference type="EMBL" id="WBJX01000004">
    <property type="protein sequence ID" value="KAB1637041.1"/>
    <property type="molecule type" value="Genomic_DNA"/>
</dbReference>
<evidence type="ECO:0000313" key="2">
    <source>
        <dbReference type="Proteomes" id="UP000490386"/>
    </source>
</evidence>
<proteinExistence type="predicted"/>
<dbReference type="RefSeq" id="WP_151424090.1">
    <property type="nucleotide sequence ID" value="NZ_CANKVH010000003.1"/>
</dbReference>
<dbReference type="InterPro" id="IPR036291">
    <property type="entry name" value="NAD(P)-bd_dom_sf"/>
</dbReference>
<dbReference type="Proteomes" id="UP000490386">
    <property type="component" value="Unassembled WGS sequence"/>
</dbReference>
<dbReference type="SUPFAM" id="SSF51735">
    <property type="entry name" value="NAD(P)-binding Rossmann-fold domains"/>
    <property type="match status" value="1"/>
</dbReference>
<sequence>MSNETWCIAGGENGADRRLADALLRGGSTVAIVGRDVAPFALLVDDYADAIMPVELTATTPQALAELRESIELNIGEVTHFGVLLGELGQGTAEQVAERLLGKLRVAGASDAARVDERADRWPADAQLILVREVAAESGAADQLAENADIEQRIRLAAERSNLPVPAVHVRDLEELIRGASVVAPR</sequence>
<gene>
    <name evidence="1" type="ORF">F8O03_12100</name>
</gene>
<reference evidence="1 2" key="1">
    <citation type="submission" date="2019-09" db="EMBL/GenBank/DDBJ databases">
        <title>Phylogeny of genus Pseudoclavibacter and closely related genus.</title>
        <authorList>
            <person name="Li Y."/>
        </authorList>
    </citation>
    <scope>NUCLEOTIDE SEQUENCE [LARGE SCALE GENOMIC DNA]</scope>
    <source>
        <strain evidence="1 2">THG-MD12</strain>
    </source>
</reference>
<organism evidence="1 2">
    <name type="scientific">Pseudoclavibacter terrae</name>
    <dbReference type="NCBI Taxonomy" id="1530195"/>
    <lineage>
        <taxon>Bacteria</taxon>
        <taxon>Bacillati</taxon>
        <taxon>Actinomycetota</taxon>
        <taxon>Actinomycetes</taxon>
        <taxon>Micrococcales</taxon>
        <taxon>Microbacteriaceae</taxon>
        <taxon>Pseudoclavibacter</taxon>
    </lineage>
</organism>
<protein>
    <submittedName>
        <fullName evidence="1">Uncharacterized protein</fullName>
    </submittedName>
</protein>